<dbReference type="InterPro" id="IPR036390">
    <property type="entry name" value="WH_DNA-bd_sf"/>
</dbReference>
<dbReference type="Proteomes" id="UP000192917">
    <property type="component" value="Unassembled WGS sequence"/>
</dbReference>
<sequence length="103" mass="11247">MSENAPDKPADKLDPVAETILALLQEAGPGASIAPDAVARAFWRPRAKPSDPADGWRRYMNAVNQQARHLARAGRIEILRKGEPVEDPHAPIKGVIRLRLPQG</sequence>
<accession>A0A1Y6CNQ1</accession>
<gene>
    <name evidence="1" type="ORF">SAMN05428998_13913</name>
</gene>
<dbReference type="InterPro" id="IPR021660">
    <property type="entry name" value="DUF3253"/>
</dbReference>
<keyword evidence="2" id="KW-1185">Reference proteome</keyword>
<name>A0A1Y6CNQ1_9PROT</name>
<dbReference type="STRING" id="560819.SAMN05428998_13913"/>
<protein>
    <recommendedName>
        <fullName evidence="3">DUF3253 domain-containing protein</fullName>
    </recommendedName>
</protein>
<dbReference type="AlphaFoldDB" id="A0A1Y6CNQ1"/>
<evidence type="ECO:0000313" key="1">
    <source>
        <dbReference type="EMBL" id="SMF78878.1"/>
    </source>
</evidence>
<dbReference type="InterPro" id="IPR036388">
    <property type="entry name" value="WH-like_DNA-bd_sf"/>
</dbReference>
<evidence type="ECO:0008006" key="3">
    <source>
        <dbReference type="Google" id="ProtNLM"/>
    </source>
</evidence>
<dbReference type="SUPFAM" id="SSF46785">
    <property type="entry name" value="Winged helix' DNA-binding domain"/>
    <property type="match status" value="1"/>
</dbReference>
<reference evidence="1 2" key="1">
    <citation type="submission" date="2017-04" db="EMBL/GenBank/DDBJ databases">
        <authorList>
            <person name="Afonso C.L."/>
            <person name="Miller P.J."/>
            <person name="Scott M.A."/>
            <person name="Spackman E."/>
            <person name="Goraichik I."/>
            <person name="Dimitrov K.M."/>
            <person name="Suarez D.L."/>
            <person name="Swayne D.E."/>
        </authorList>
    </citation>
    <scope>NUCLEOTIDE SEQUENCE [LARGE SCALE GENOMIC DNA]</scope>
    <source>
        <strain evidence="1 2">USBA 355</strain>
    </source>
</reference>
<organism evidence="1 2">
    <name type="scientific">Tistlia consotensis USBA 355</name>
    <dbReference type="NCBI Taxonomy" id="560819"/>
    <lineage>
        <taxon>Bacteria</taxon>
        <taxon>Pseudomonadati</taxon>
        <taxon>Pseudomonadota</taxon>
        <taxon>Alphaproteobacteria</taxon>
        <taxon>Rhodospirillales</taxon>
        <taxon>Rhodovibrionaceae</taxon>
        <taxon>Tistlia</taxon>
    </lineage>
</organism>
<dbReference type="RefSeq" id="WP_085126242.1">
    <property type="nucleotide sequence ID" value="NZ_FWZX01000039.1"/>
</dbReference>
<dbReference type="Gene3D" id="1.10.10.10">
    <property type="entry name" value="Winged helix-like DNA-binding domain superfamily/Winged helix DNA-binding domain"/>
    <property type="match status" value="1"/>
</dbReference>
<proteinExistence type="predicted"/>
<evidence type="ECO:0000313" key="2">
    <source>
        <dbReference type="Proteomes" id="UP000192917"/>
    </source>
</evidence>
<dbReference type="EMBL" id="FWZX01000039">
    <property type="protein sequence ID" value="SMF78878.1"/>
    <property type="molecule type" value="Genomic_DNA"/>
</dbReference>
<dbReference type="Pfam" id="PF11625">
    <property type="entry name" value="DUF3253"/>
    <property type="match status" value="1"/>
</dbReference>